<dbReference type="GO" id="GO:0045815">
    <property type="term" value="P:transcription initiation-coupled chromatin remodeling"/>
    <property type="evidence" value="ECO:0007669"/>
    <property type="project" value="TreeGrafter"/>
</dbReference>
<dbReference type="GO" id="GO:0016887">
    <property type="term" value="F:ATP hydrolysis activity"/>
    <property type="evidence" value="ECO:0007669"/>
    <property type="project" value="InterPro"/>
</dbReference>
<dbReference type="PROSITE" id="PS00674">
    <property type="entry name" value="AAA"/>
    <property type="match status" value="1"/>
</dbReference>
<dbReference type="STRING" id="2163413.A0A4V1ADE6"/>
<feature type="compositionally biased region" description="Acidic residues" evidence="11">
    <location>
        <begin position="41"/>
        <end position="52"/>
    </location>
</feature>
<dbReference type="InterPro" id="IPR036427">
    <property type="entry name" value="Bromodomain-like_sf"/>
</dbReference>
<dbReference type="Gene3D" id="1.20.920.10">
    <property type="entry name" value="Bromodomain-like"/>
    <property type="match status" value="1"/>
</dbReference>
<reference evidence="14" key="1">
    <citation type="submission" date="2019-03" db="EMBL/GenBank/DDBJ databases">
        <title>Snf2 controls pulcherriminic acid biosynthesis and connects pigmentation and antifungal activity of the yeast Metschnikowia pulcherrima.</title>
        <authorList>
            <person name="Gore-Lloyd D."/>
            <person name="Sumann I."/>
            <person name="Brachmann A.O."/>
            <person name="Schneeberger K."/>
            <person name="Ortiz-Merino R.A."/>
            <person name="Moreno-Beltran M."/>
            <person name="Schlaefli M."/>
            <person name="Kirner P."/>
            <person name="Santos Kron A."/>
            <person name="Wolfe K.H."/>
            <person name="Piel J."/>
            <person name="Ahrens C.H."/>
            <person name="Henk D."/>
            <person name="Freimoser F.M."/>
        </authorList>
    </citation>
    <scope>NUCLEOTIDE SEQUENCE [LARGE SCALE GENOMIC DNA]</scope>
    <source>
        <strain evidence="14">APC 1.2</strain>
    </source>
</reference>
<keyword evidence="14" id="KW-1185">Reference proteome</keyword>
<keyword evidence="6" id="KW-0378">Hydrolase</keyword>
<feature type="region of interest" description="Disordered" evidence="11">
    <location>
        <begin position="1136"/>
        <end position="1242"/>
    </location>
</feature>
<dbReference type="InterPro" id="IPR027417">
    <property type="entry name" value="P-loop_NTPase"/>
</dbReference>
<evidence type="ECO:0000256" key="8">
    <source>
        <dbReference type="ARBA" id="ARBA00023117"/>
    </source>
</evidence>
<evidence type="ECO:0000256" key="1">
    <source>
        <dbReference type="ARBA" id="ARBA00004123"/>
    </source>
</evidence>
<dbReference type="GO" id="GO:0005524">
    <property type="term" value="F:ATP binding"/>
    <property type="evidence" value="ECO:0007669"/>
    <property type="project" value="UniProtKB-KW"/>
</dbReference>
<keyword evidence="4" id="KW-0158">Chromosome</keyword>
<dbReference type="InterPro" id="IPR041569">
    <property type="entry name" value="AAA_lid_3"/>
</dbReference>
<feature type="region of interest" description="Disordered" evidence="11">
    <location>
        <begin position="1"/>
        <end position="148"/>
    </location>
</feature>
<feature type="compositionally biased region" description="Polar residues" evidence="11">
    <location>
        <begin position="1203"/>
        <end position="1224"/>
    </location>
</feature>
<comment type="subcellular location">
    <subcellularLocation>
        <location evidence="2">Chromosome</location>
    </subcellularLocation>
    <subcellularLocation>
        <location evidence="1">Nucleus</location>
    </subcellularLocation>
</comment>
<dbReference type="GO" id="GO:0000502">
    <property type="term" value="C:proteasome complex"/>
    <property type="evidence" value="ECO:0007669"/>
    <property type="project" value="UniProtKB-KW"/>
</dbReference>
<feature type="region of interest" description="Disordered" evidence="11">
    <location>
        <begin position="181"/>
        <end position="201"/>
    </location>
</feature>
<keyword evidence="9" id="KW-0539">Nucleus</keyword>
<dbReference type="Gene3D" id="1.10.8.60">
    <property type="match status" value="1"/>
</dbReference>
<keyword evidence="5" id="KW-0547">Nucleotide-binding</keyword>
<dbReference type="GO" id="GO:0006337">
    <property type="term" value="P:nucleosome disassembly"/>
    <property type="evidence" value="ECO:0007669"/>
    <property type="project" value="TreeGrafter"/>
</dbReference>
<sequence length="1333" mass="149011">MAKGPRRNINDDDENGLDLSVLDTPPQPRRTRRTVSYMEDSHDEEQTGLEEGELPKDAADADPSAVEADNLSDGVPSEPDNVHEDENYDENSENDDVMPARKRARKAARRAERPDGEDSDFQADDVSDDDPISDENSGGESDSHARISKLREKRFVATDDEDDSIHSNTRIRRLKLRSRRDRLRRGEEDSRPKRRLVGDEDMADDIVDDDSIQQEIKDLYDSSPEGSPIKHKLRERERKIDYTIPSLLTNENENELYAAARSTGLFRSRARKPAANKSEFRNLLFPTAGPFGGSDVVSLMGQNIPPGGIPIPGMTSGTNLSMALGNDSDSSDDDFVRTPANPGGAGALHQLPGLTNTHSKADFGGGNFVNNTNIRGAQVSEKKKSSLSDTDPLGVDMNIDFSAVGGLDNYIDQLKEMVALPLLYPELYQNFAITPPRGVLFHGPPGTGKTLMARALAASCSTPSRKITFFMRKGADCLSKWVGEAERQLRLLFEEAKNQQPSIIFFDEIDGLAPVRSAKQEQIHASIVSTLLALMDGMDNRGQVIVIGATNRPDSVDPALRRPGRFDREFYFPLPDLDARKQILQIHTKKWNPPLSPIFIEKIAGLTKGYGGADMRALCTEAALNSIQRKYPQIYKSSEKLLVEPSKVKVVAKDFMRAIEKIVPSSARSTSTGSAPLPERLKPLLQDHLAEISKKLNDLLPGSVGVSGRNKLTNLEEAMYLDPSIHDEDGGFSKHEFLKNLENSRICKPHLLVCGEKGAGQQYLGSAILNLLEGFQVQNLDLATIYSDVTRTPELCIVQAFTEARRHQPSIIFISNIDTWFEVMPHSAKATLAGLLRNLRSNEKILLLGIAENHYDDLDHEMRTAFGFLNDINKVELHNPPPQLRKNFFFTVRDALLMKPYEFINDLENRPKRKLRSLKPAPLVVSNDASLSKKRLKQQDYEDTKLKNILKLKLAAIMDLFKNRYKRFKKPIIDDVLLHHLFDPTVLENPHIPYEVLYVKGDEPEYSETIKELATGKHFYNMDLDTIEERIWNGYYSEAKQFTKDIRMIVKDAITSGDRERILKANEMLTNAQFGIDDFNNAEFARACKQLREREVQKQEKLLADYHKAKKEFEHRQQELLLNIEVTSPQGVVDCSPKLNDPNGVADIEMNGHSDHISGSGTAPGIGSEPSDVETNAEVGDAPSDLQANPSLSESLSGPRVESVQTQETHTPFETSKVNGSMAVTPTRPGSTSPRTEAETDTGEIIADPMEESQSDSESEVSSYVDKNRELVLTHDIDILFGEKMVRATHGYTIEKLEHFVARLMEIIWKDRSQWDKTSTIAKLKTVTEGLLI</sequence>
<dbReference type="GO" id="GO:0140674">
    <property type="term" value="F:ATP-dependent histone chaperone activity"/>
    <property type="evidence" value="ECO:0007669"/>
    <property type="project" value="UniProtKB-ARBA"/>
</dbReference>
<dbReference type="GO" id="GO:0006334">
    <property type="term" value="P:nucleosome assembly"/>
    <property type="evidence" value="ECO:0007669"/>
    <property type="project" value="TreeGrafter"/>
</dbReference>
<evidence type="ECO:0000256" key="4">
    <source>
        <dbReference type="ARBA" id="ARBA00022454"/>
    </source>
</evidence>
<keyword evidence="13" id="KW-0647">Proteasome</keyword>
<dbReference type="InterPro" id="IPR003593">
    <property type="entry name" value="AAA+_ATPase"/>
</dbReference>
<evidence type="ECO:0000256" key="10">
    <source>
        <dbReference type="PROSITE-ProRule" id="PRU00035"/>
    </source>
</evidence>
<evidence type="ECO:0000256" key="9">
    <source>
        <dbReference type="ARBA" id="ARBA00023242"/>
    </source>
</evidence>
<dbReference type="FunFam" id="3.40.50.300:FF:001218">
    <property type="entry name" value="AAA family ATPase, putative"/>
    <property type="match status" value="1"/>
</dbReference>
<evidence type="ECO:0000259" key="12">
    <source>
        <dbReference type="PROSITE" id="PS50014"/>
    </source>
</evidence>
<accession>A0A4V1ADE6</accession>
<evidence type="ECO:0000256" key="3">
    <source>
        <dbReference type="ARBA" id="ARBA00006914"/>
    </source>
</evidence>
<dbReference type="Pfam" id="PF00004">
    <property type="entry name" value="AAA"/>
    <property type="match status" value="2"/>
</dbReference>
<protein>
    <submittedName>
        <fullName evidence="13">ATP-dependent 26S proteasome regulatory subunit</fullName>
    </submittedName>
</protein>
<feature type="compositionally biased region" description="Acidic residues" evidence="11">
    <location>
        <begin position="86"/>
        <end position="96"/>
    </location>
</feature>
<dbReference type="InterPro" id="IPR001487">
    <property type="entry name" value="Bromodomain"/>
</dbReference>
<evidence type="ECO:0000256" key="6">
    <source>
        <dbReference type="ARBA" id="ARBA00022801"/>
    </source>
</evidence>
<evidence type="ECO:0000256" key="7">
    <source>
        <dbReference type="ARBA" id="ARBA00022840"/>
    </source>
</evidence>
<gene>
    <name evidence="13" type="primary">MPUL0A00610</name>
    <name evidence="13" type="ORF">METSCH_A00610</name>
</gene>
<dbReference type="CDD" id="cd19517">
    <property type="entry name" value="RecA-like_Yta7-like"/>
    <property type="match status" value="1"/>
</dbReference>
<dbReference type="CDD" id="cd05491">
    <property type="entry name" value="Bromo_TBP7_like"/>
    <property type="match status" value="1"/>
</dbReference>
<dbReference type="GO" id="GO:0000785">
    <property type="term" value="C:chromatin"/>
    <property type="evidence" value="ECO:0007669"/>
    <property type="project" value="UniProtKB-ARBA"/>
</dbReference>
<evidence type="ECO:0000313" key="13">
    <source>
        <dbReference type="EMBL" id="QBM85443.1"/>
    </source>
</evidence>
<feature type="compositionally biased region" description="Polar residues" evidence="11">
    <location>
        <begin position="1186"/>
        <end position="1196"/>
    </location>
</feature>
<dbReference type="Pfam" id="PF00439">
    <property type="entry name" value="Bromodomain"/>
    <property type="match status" value="1"/>
</dbReference>
<dbReference type="GO" id="GO:0003682">
    <property type="term" value="F:chromatin binding"/>
    <property type="evidence" value="ECO:0007669"/>
    <property type="project" value="TreeGrafter"/>
</dbReference>
<evidence type="ECO:0000256" key="11">
    <source>
        <dbReference type="SAM" id="MobiDB-lite"/>
    </source>
</evidence>
<feature type="domain" description="Bromo" evidence="12">
    <location>
        <begin position="1022"/>
        <end position="1064"/>
    </location>
</feature>
<name>A0A4V1ADE6_9ASCO</name>
<dbReference type="PROSITE" id="PS50014">
    <property type="entry name" value="BROMODOMAIN_2"/>
    <property type="match status" value="1"/>
</dbReference>
<keyword evidence="8 10" id="KW-0103">Bromodomain</keyword>
<dbReference type="FunFam" id="1.10.8.60:FF:000016">
    <property type="entry name" value="ATPase family AAA domain-containing protein 2B"/>
    <property type="match status" value="1"/>
</dbReference>
<comment type="similarity">
    <text evidence="3">Belongs to the AAA ATPase family.</text>
</comment>
<dbReference type="InterPro" id="IPR003959">
    <property type="entry name" value="ATPase_AAA_core"/>
</dbReference>
<dbReference type="SMART" id="SM00382">
    <property type="entry name" value="AAA"/>
    <property type="match status" value="2"/>
</dbReference>
<keyword evidence="7" id="KW-0067">ATP-binding</keyword>
<feature type="compositionally biased region" description="Acidic residues" evidence="11">
    <location>
        <begin position="117"/>
        <end position="133"/>
    </location>
</feature>
<dbReference type="GO" id="GO:0042393">
    <property type="term" value="F:histone binding"/>
    <property type="evidence" value="ECO:0007669"/>
    <property type="project" value="UniProtKB-ARBA"/>
</dbReference>
<dbReference type="PANTHER" id="PTHR23069:SF0">
    <property type="entry name" value="TAT-BINDING HOMOLOG 7"/>
    <property type="match status" value="1"/>
</dbReference>
<evidence type="ECO:0000256" key="5">
    <source>
        <dbReference type="ARBA" id="ARBA00022741"/>
    </source>
</evidence>
<dbReference type="Pfam" id="PF17862">
    <property type="entry name" value="AAA_lid_3"/>
    <property type="match status" value="1"/>
</dbReference>
<organism evidence="13 14">
    <name type="scientific">Metschnikowia aff. pulcherrima</name>
    <dbReference type="NCBI Taxonomy" id="2163413"/>
    <lineage>
        <taxon>Eukaryota</taxon>
        <taxon>Fungi</taxon>
        <taxon>Dikarya</taxon>
        <taxon>Ascomycota</taxon>
        <taxon>Saccharomycotina</taxon>
        <taxon>Pichiomycetes</taxon>
        <taxon>Metschnikowiaceae</taxon>
        <taxon>Metschnikowia</taxon>
    </lineage>
</organism>
<feature type="compositionally biased region" description="Low complexity" evidence="11">
    <location>
        <begin position="1225"/>
        <end position="1235"/>
    </location>
</feature>
<dbReference type="Proteomes" id="UP000292447">
    <property type="component" value="Chromosome I"/>
</dbReference>
<dbReference type="SUPFAM" id="SSF52540">
    <property type="entry name" value="P-loop containing nucleoside triphosphate hydrolases"/>
    <property type="match status" value="2"/>
</dbReference>
<evidence type="ECO:0000256" key="2">
    <source>
        <dbReference type="ARBA" id="ARBA00004286"/>
    </source>
</evidence>
<dbReference type="GO" id="GO:0005634">
    <property type="term" value="C:nucleus"/>
    <property type="evidence" value="ECO:0007669"/>
    <property type="project" value="UniProtKB-SubCell"/>
</dbReference>
<dbReference type="FunFam" id="3.40.50.300:FF:000061">
    <property type="entry name" value="ATPase family, AAA domain-containing 2"/>
    <property type="match status" value="1"/>
</dbReference>
<dbReference type="Gene3D" id="3.40.50.300">
    <property type="entry name" value="P-loop containing nucleotide triphosphate hydrolases"/>
    <property type="match status" value="2"/>
</dbReference>
<dbReference type="PANTHER" id="PTHR23069">
    <property type="entry name" value="AAA DOMAIN-CONTAINING"/>
    <property type="match status" value="1"/>
</dbReference>
<dbReference type="InterPro" id="IPR045199">
    <property type="entry name" value="ATAD2-like"/>
</dbReference>
<dbReference type="InterPro" id="IPR003960">
    <property type="entry name" value="ATPase_AAA_CS"/>
</dbReference>
<dbReference type="SUPFAM" id="SSF47370">
    <property type="entry name" value="Bromodomain"/>
    <property type="match status" value="1"/>
</dbReference>
<evidence type="ECO:0000313" key="14">
    <source>
        <dbReference type="Proteomes" id="UP000292447"/>
    </source>
</evidence>
<dbReference type="EMBL" id="CP034456">
    <property type="protein sequence ID" value="QBM85443.1"/>
    <property type="molecule type" value="Genomic_DNA"/>
</dbReference>
<proteinExistence type="inferred from homology"/>